<gene>
    <name evidence="3" type="ORF">L873DRAFT_1794329</name>
</gene>
<accession>A0A3N4J1R9</accession>
<dbReference type="Proteomes" id="UP000276215">
    <property type="component" value="Unassembled WGS sequence"/>
</dbReference>
<evidence type="ECO:0000256" key="1">
    <source>
        <dbReference type="SAM" id="Coils"/>
    </source>
</evidence>
<reference evidence="3 4" key="1">
    <citation type="journal article" date="2018" name="Nat. Ecol. Evol.">
        <title>Pezizomycetes genomes reveal the molecular basis of ectomycorrhizal truffle lifestyle.</title>
        <authorList>
            <person name="Murat C."/>
            <person name="Payen T."/>
            <person name="Noel B."/>
            <person name="Kuo A."/>
            <person name="Morin E."/>
            <person name="Chen J."/>
            <person name="Kohler A."/>
            <person name="Krizsan K."/>
            <person name="Balestrini R."/>
            <person name="Da Silva C."/>
            <person name="Montanini B."/>
            <person name="Hainaut M."/>
            <person name="Levati E."/>
            <person name="Barry K.W."/>
            <person name="Belfiori B."/>
            <person name="Cichocki N."/>
            <person name="Clum A."/>
            <person name="Dockter R.B."/>
            <person name="Fauchery L."/>
            <person name="Guy J."/>
            <person name="Iotti M."/>
            <person name="Le Tacon F."/>
            <person name="Lindquist E.A."/>
            <person name="Lipzen A."/>
            <person name="Malagnac F."/>
            <person name="Mello A."/>
            <person name="Molinier V."/>
            <person name="Miyauchi S."/>
            <person name="Poulain J."/>
            <person name="Riccioni C."/>
            <person name="Rubini A."/>
            <person name="Sitrit Y."/>
            <person name="Splivallo R."/>
            <person name="Traeger S."/>
            <person name="Wang M."/>
            <person name="Zifcakova L."/>
            <person name="Wipf D."/>
            <person name="Zambonelli A."/>
            <person name="Paolocci F."/>
            <person name="Nowrousian M."/>
            <person name="Ottonello S."/>
            <person name="Baldrian P."/>
            <person name="Spatafora J.W."/>
            <person name="Henrissat B."/>
            <person name="Nagy L.G."/>
            <person name="Aury J.M."/>
            <person name="Wincker P."/>
            <person name="Grigoriev I.V."/>
            <person name="Bonfante P."/>
            <person name="Martin F.M."/>
        </authorList>
    </citation>
    <scope>NUCLEOTIDE SEQUENCE [LARGE SCALE GENOMIC DNA]</scope>
    <source>
        <strain evidence="3 4">120613-1</strain>
    </source>
</reference>
<keyword evidence="4" id="KW-1185">Reference proteome</keyword>
<sequence length="190" mass="20515">MGEPTLRDLGSKINTLQRDMDIKIHRLDAMLHHRDDQHNEFEAGVNNQLAKLESQNNELSKQLARVLDHLQVVFPFSFILMIDLTALLPTAPQPPTSPSSLNAALTSSSPIKNLALPPPPPFFSTLTTPASTRLLTVASIPATLAPPLSSSLATRWARTIPSASSSTSLSTPSPSLSSDDNTPSSQPYAW</sequence>
<feature type="region of interest" description="Disordered" evidence="2">
    <location>
        <begin position="161"/>
        <end position="190"/>
    </location>
</feature>
<evidence type="ECO:0000313" key="4">
    <source>
        <dbReference type="Proteomes" id="UP000276215"/>
    </source>
</evidence>
<dbReference type="AlphaFoldDB" id="A0A3N4J1R9"/>
<dbReference type="EMBL" id="ML120476">
    <property type="protein sequence ID" value="RPA92312.1"/>
    <property type="molecule type" value="Genomic_DNA"/>
</dbReference>
<evidence type="ECO:0000256" key="2">
    <source>
        <dbReference type="SAM" id="MobiDB-lite"/>
    </source>
</evidence>
<organism evidence="3 4">
    <name type="scientific">Choiromyces venosus 120613-1</name>
    <dbReference type="NCBI Taxonomy" id="1336337"/>
    <lineage>
        <taxon>Eukaryota</taxon>
        <taxon>Fungi</taxon>
        <taxon>Dikarya</taxon>
        <taxon>Ascomycota</taxon>
        <taxon>Pezizomycotina</taxon>
        <taxon>Pezizomycetes</taxon>
        <taxon>Pezizales</taxon>
        <taxon>Tuberaceae</taxon>
        <taxon>Choiromyces</taxon>
    </lineage>
</organism>
<protein>
    <submittedName>
        <fullName evidence="3">Uncharacterized protein</fullName>
    </submittedName>
</protein>
<keyword evidence="1" id="KW-0175">Coiled coil</keyword>
<name>A0A3N4J1R9_9PEZI</name>
<proteinExistence type="predicted"/>
<evidence type="ECO:0000313" key="3">
    <source>
        <dbReference type="EMBL" id="RPA92312.1"/>
    </source>
</evidence>
<feature type="coiled-coil region" evidence="1">
    <location>
        <begin position="42"/>
        <end position="69"/>
    </location>
</feature>